<sequence>MKVIALDEAKIIKMLEDLSFNILIQYKNKDLAELEKIKYTAKSLKQGVISKDLADLLIDRANEMYEVDKKRFYWHTYVEEHNNSEMIYVPINSMNKEVRELLVKFSLTKEEFSKLKNLLENPLNSDEKIEKEIEKNTIFPENFNKKKIEIRVEGNTIKTISEYDPTLIEIIKKLNYSWNSSKKSWEREINKFRGPLVDRIVELATKLLSKGYAVKAPEDFLESIKKGEFTAEQTRWITWNEIKNMFSISFENNEKIKNALNSIKHSCQNYKYYVKVEYYEEILEFSEIFNFSISELAQENIEKYKKEFEDKKIKVTTKKSSKIDKNLEDIINQGYDVLDDLKD</sequence>
<dbReference type="EMBL" id="JACJLT010000215">
    <property type="protein sequence ID" value="MBM6876197.1"/>
    <property type="molecule type" value="Genomic_DNA"/>
</dbReference>
<dbReference type="RefSeq" id="WP_204716817.1">
    <property type="nucleotide sequence ID" value="NZ_JACJLT010000215.1"/>
</dbReference>
<proteinExistence type="predicted"/>
<organism evidence="1 2">
    <name type="scientific">Fusobacterium mortiferum</name>
    <dbReference type="NCBI Taxonomy" id="850"/>
    <lineage>
        <taxon>Bacteria</taxon>
        <taxon>Fusobacteriati</taxon>
        <taxon>Fusobacteriota</taxon>
        <taxon>Fusobacteriia</taxon>
        <taxon>Fusobacteriales</taxon>
        <taxon>Fusobacteriaceae</taxon>
        <taxon>Fusobacterium</taxon>
    </lineage>
</organism>
<evidence type="ECO:0000313" key="2">
    <source>
        <dbReference type="Proteomes" id="UP000728968"/>
    </source>
</evidence>
<name>A0ABS2G5P8_FUSMR</name>
<keyword evidence="2" id="KW-1185">Reference proteome</keyword>
<gene>
    <name evidence="1" type="ORF">H6A04_11190</name>
</gene>
<evidence type="ECO:0000313" key="1">
    <source>
        <dbReference type="EMBL" id="MBM6876197.1"/>
    </source>
</evidence>
<comment type="caution">
    <text evidence="1">The sequence shown here is derived from an EMBL/GenBank/DDBJ whole genome shotgun (WGS) entry which is preliminary data.</text>
</comment>
<reference evidence="1 2" key="1">
    <citation type="journal article" date="2021" name="Sci. Rep.">
        <title>The distribution of antibiotic resistance genes in chicken gut microbiota commensals.</title>
        <authorList>
            <person name="Juricova H."/>
            <person name="Matiasovicova J."/>
            <person name="Kubasova T."/>
            <person name="Cejkova D."/>
            <person name="Rychlik I."/>
        </authorList>
    </citation>
    <scope>NUCLEOTIDE SEQUENCE [LARGE SCALE GENOMIC DNA]</scope>
    <source>
        <strain evidence="1 2">An425</strain>
    </source>
</reference>
<protein>
    <submittedName>
        <fullName evidence="1">Uncharacterized protein</fullName>
    </submittedName>
</protein>
<accession>A0ABS2G5P8</accession>
<dbReference type="Proteomes" id="UP000728968">
    <property type="component" value="Unassembled WGS sequence"/>
</dbReference>